<feature type="compositionally biased region" description="Low complexity" evidence="1">
    <location>
        <begin position="124"/>
        <end position="133"/>
    </location>
</feature>
<dbReference type="EMBL" id="JAVDRD010000011">
    <property type="protein sequence ID" value="MDR6512681.1"/>
    <property type="molecule type" value="Genomic_DNA"/>
</dbReference>
<reference evidence="3 4" key="1">
    <citation type="submission" date="2023-07" db="EMBL/GenBank/DDBJ databases">
        <title>Sorghum-associated microbial communities from plants grown in Nebraska, USA.</title>
        <authorList>
            <person name="Schachtman D."/>
        </authorList>
    </citation>
    <scope>NUCLEOTIDE SEQUENCE [LARGE SCALE GENOMIC DNA]</scope>
    <source>
        <strain evidence="3 4">DS1027</strain>
    </source>
</reference>
<dbReference type="RefSeq" id="WP_054132071.1">
    <property type="nucleotide sequence ID" value="NZ_JAVDRD010000011.1"/>
</dbReference>
<accession>A0ABU1MQR8</accession>
<keyword evidence="2" id="KW-0732">Signal</keyword>
<evidence type="ECO:0000313" key="4">
    <source>
        <dbReference type="Proteomes" id="UP001184150"/>
    </source>
</evidence>
<name>A0ABU1MQR8_9SPHN</name>
<feature type="chain" id="PRO_5046824908" evidence="2">
    <location>
        <begin position="34"/>
        <end position="184"/>
    </location>
</feature>
<protein>
    <submittedName>
        <fullName evidence="3">Uncharacterized protein</fullName>
    </submittedName>
</protein>
<evidence type="ECO:0000313" key="3">
    <source>
        <dbReference type="EMBL" id="MDR6512681.1"/>
    </source>
</evidence>
<evidence type="ECO:0000256" key="2">
    <source>
        <dbReference type="SAM" id="SignalP"/>
    </source>
</evidence>
<sequence>MSKRILKECPTMRAIAATAALILGTAISLPAMGQQATTDTTSRTPLPGTPPGVSSRATIGAGIGPMTGVSPAIGPVRSPGGDGTGRPQPGTPADPAATSLNSTGMAGGFGTSRRTTIGQGGATGTAQSALGSTLRSPVDPMGRAMTGATGGSTLGGSVTGSAGSRAGHAGTTTGGAASGTTGGL</sequence>
<feature type="region of interest" description="Disordered" evidence="1">
    <location>
        <begin position="34"/>
        <end position="184"/>
    </location>
</feature>
<feature type="compositionally biased region" description="Polar residues" evidence="1">
    <location>
        <begin position="34"/>
        <end position="44"/>
    </location>
</feature>
<feature type="compositionally biased region" description="Gly residues" evidence="1">
    <location>
        <begin position="172"/>
        <end position="184"/>
    </location>
</feature>
<feature type="compositionally biased region" description="Gly residues" evidence="1">
    <location>
        <begin position="148"/>
        <end position="158"/>
    </location>
</feature>
<organism evidence="3 4">
    <name type="scientific">Novosphingobium capsulatum</name>
    <dbReference type="NCBI Taxonomy" id="13688"/>
    <lineage>
        <taxon>Bacteria</taxon>
        <taxon>Pseudomonadati</taxon>
        <taxon>Pseudomonadota</taxon>
        <taxon>Alphaproteobacteria</taxon>
        <taxon>Sphingomonadales</taxon>
        <taxon>Sphingomonadaceae</taxon>
        <taxon>Novosphingobium</taxon>
    </lineage>
</organism>
<comment type="caution">
    <text evidence="3">The sequence shown here is derived from an EMBL/GenBank/DDBJ whole genome shotgun (WGS) entry which is preliminary data.</text>
</comment>
<keyword evidence="4" id="KW-1185">Reference proteome</keyword>
<feature type="signal peptide" evidence="2">
    <location>
        <begin position="1"/>
        <end position="33"/>
    </location>
</feature>
<proteinExistence type="predicted"/>
<gene>
    <name evidence="3" type="ORF">J2792_003566</name>
</gene>
<evidence type="ECO:0000256" key="1">
    <source>
        <dbReference type="SAM" id="MobiDB-lite"/>
    </source>
</evidence>
<feature type="compositionally biased region" description="Low complexity" evidence="1">
    <location>
        <begin position="159"/>
        <end position="171"/>
    </location>
</feature>
<dbReference type="Proteomes" id="UP001184150">
    <property type="component" value="Unassembled WGS sequence"/>
</dbReference>